<dbReference type="AlphaFoldDB" id="A0A0R1URT0"/>
<dbReference type="PANTHER" id="PTHR43479:SF7">
    <property type="entry name" value="TETR-FAMILY TRANSCRIPTIONAL REGULATOR"/>
    <property type="match status" value="1"/>
</dbReference>
<sequence length="201" mass="23178">MTTDLRVIKTRETIKRGFLACIDRQYFSKLTIAELTHEMQINKSTFYTYYEDKYDLRSKLIASALQSFSNSIDISYLKLTPSEIKNYEQKLPTALLPLFKQRATFMTLWSPKLESNVFEQMEKIFVEKFLAALATTPPAESNVHYQELQARLFAASAMQVIKWWFEISPTTPVTEVARIIAACLTSGTYVAFNSPTRHHNP</sequence>
<dbReference type="EMBL" id="AZFS01000044">
    <property type="protein sequence ID" value="KRL95862.1"/>
    <property type="molecule type" value="Genomic_DNA"/>
</dbReference>
<dbReference type="PROSITE" id="PS50977">
    <property type="entry name" value="HTH_TETR_2"/>
    <property type="match status" value="1"/>
</dbReference>
<keyword evidence="5" id="KW-1185">Reference proteome</keyword>
<evidence type="ECO:0000256" key="1">
    <source>
        <dbReference type="ARBA" id="ARBA00023125"/>
    </source>
</evidence>
<organism evidence="4 5">
    <name type="scientific">Levilactobacillus hammesii DSM 16381</name>
    <dbReference type="NCBI Taxonomy" id="1423753"/>
    <lineage>
        <taxon>Bacteria</taxon>
        <taxon>Bacillati</taxon>
        <taxon>Bacillota</taxon>
        <taxon>Bacilli</taxon>
        <taxon>Lactobacillales</taxon>
        <taxon>Lactobacillaceae</taxon>
        <taxon>Levilactobacillus</taxon>
    </lineage>
</organism>
<evidence type="ECO:0000259" key="3">
    <source>
        <dbReference type="PROSITE" id="PS50977"/>
    </source>
</evidence>
<comment type="caution">
    <text evidence="4">The sequence shown here is derived from an EMBL/GenBank/DDBJ whole genome shotgun (WGS) entry which is preliminary data.</text>
</comment>
<feature type="DNA-binding region" description="H-T-H motif" evidence="2">
    <location>
        <begin position="31"/>
        <end position="50"/>
    </location>
</feature>
<dbReference type="STRING" id="1423753.FD28_GL002091"/>
<dbReference type="InterPro" id="IPR001647">
    <property type="entry name" value="HTH_TetR"/>
</dbReference>
<proteinExistence type="predicted"/>
<dbReference type="PANTHER" id="PTHR43479">
    <property type="entry name" value="ACREF/ENVCD OPERON REPRESSOR-RELATED"/>
    <property type="match status" value="1"/>
</dbReference>
<evidence type="ECO:0000256" key="2">
    <source>
        <dbReference type="PROSITE-ProRule" id="PRU00335"/>
    </source>
</evidence>
<dbReference type="PATRIC" id="fig|1423753.3.peg.2197"/>
<dbReference type="Gene3D" id="1.10.357.10">
    <property type="entry name" value="Tetracycline Repressor, domain 2"/>
    <property type="match status" value="1"/>
</dbReference>
<dbReference type="InterPro" id="IPR050624">
    <property type="entry name" value="HTH-type_Tx_Regulator"/>
</dbReference>
<dbReference type="GO" id="GO:0003677">
    <property type="term" value="F:DNA binding"/>
    <property type="evidence" value="ECO:0007669"/>
    <property type="project" value="UniProtKB-UniRule"/>
</dbReference>
<evidence type="ECO:0000313" key="4">
    <source>
        <dbReference type="EMBL" id="KRL95862.1"/>
    </source>
</evidence>
<gene>
    <name evidence="4" type="ORF">FD28_GL002091</name>
</gene>
<protein>
    <recommendedName>
        <fullName evidence="3">HTH tetR-type domain-containing protein</fullName>
    </recommendedName>
</protein>
<keyword evidence="1 2" id="KW-0238">DNA-binding</keyword>
<evidence type="ECO:0000313" key="5">
    <source>
        <dbReference type="Proteomes" id="UP000051580"/>
    </source>
</evidence>
<dbReference type="SUPFAM" id="SSF46689">
    <property type="entry name" value="Homeodomain-like"/>
    <property type="match status" value="1"/>
</dbReference>
<dbReference type="RefSeq" id="WP_057732514.1">
    <property type="nucleotide sequence ID" value="NZ_AZFS01000044.1"/>
</dbReference>
<reference evidence="4 5" key="1">
    <citation type="journal article" date="2015" name="Genome Announc.">
        <title>Expanding the biotechnology potential of lactobacilli through comparative genomics of 213 strains and associated genera.</title>
        <authorList>
            <person name="Sun Z."/>
            <person name="Harris H.M."/>
            <person name="McCann A."/>
            <person name="Guo C."/>
            <person name="Argimon S."/>
            <person name="Zhang W."/>
            <person name="Yang X."/>
            <person name="Jeffery I.B."/>
            <person name="Cooney J.C."/>
            <person name="Kagawa T.F."/>
            <person name="Liu W."/>
            <person name="Song Y."/>
            <person name="Salvetti E."/>
            <person name="Wrobel A."/>
            <person name="Rasinkangas P."/>
            <person name="Parkhill J."/>
            <person name="Rea M.C."/>
            <person name="O'Sullivan O."/>
            <person name="Ritari J."/>
            <person name="Douillard F.P."/>
            <person name="Paul Ross R."/>
            <person name="Yang R."/>
            <person name="Briner A.E."/>
            <person name="Felis G.E."/>
            <person name="de Vos W.M."/>
            <person name="Barrangou R."/>
            <person name="Klaenhammer T.R."/>
            <person name="Caufield P.W."/>
            <person name="Cui Y."/>
            <person name="Zhang H."/>
            <person name="O'Toole P.W."/>
        </authorList>
    </citation>
    <scope>NUCLEOTIDE SEQUENCE [LARGE SCALE GENOMIC DNA]</scope>
    <source>
        <strain evidence="4 5">DSM 16381</strain>
    </source>
</reference>
<dbReference type="OrthoDB" id="9810250at2"/>
<feature type="domain" description="HTH tetR-type" evidence="3">
    <location>
        <begin position="8"/>
        <end position="68"/>
    </location>
</feature>
<dbReference type="Proteomes" id="UP000051580">
    <property type="component" value="Unassembled WGS sequence"/>
</dbReference>
<name>A0A0R1URT0_9LACO</name>
<dbReference type="InterPro" id="IPR009057">
    <property type="entry name" value="Homeodomain-like_sf"/>
</dbReference>
<accession>A0A0R1URT0</accession>